<comment type="caution">
    <text evidence="7">The sequence shown here is derived from an EMBL/GenBank/DDBJ whole genome shotgun (WGS) entry which is preliminary data.</text>
</comment>
<evidence type="ECO:0000256" key="4">
    <source>
        <dbReference type="ARBA" id="ARBA00023157"/>
    </source>
</evidence>
<accession>A0A3M6TRJ1</accession>
<evidence type="ECO:0000259" key="6">
    <source>
        <dbReference type="PROSITE" id="PS50026"/>
    </source>
</evidence>
<dbReference type="PROSITE" id="PS01187">
    <property type="entry name" value="EGF_CA"/>
    <property type="match status" value="1"/>
</dbReference>
<dbReference type="InterPro" id="IPR024731">
    <property type="entry name" value="NELL2-like_EGF"/>
</dbReference>
<evidence type="ECO:0000256" key="5">
    <source>
        <dbReference type="PROSITE-ProRule" id="PRU00076"/>
    </source>
</evidence>
<evidence type="ECO:0000256" key="1">
    <source>
        <dbReference type="ARBA" id="ARBA00022536"/>
    </source>
</evidence>
<sequence>MVNEDMDECKFNISDCDVNANCTNTYGSYKCTCKVGYNGDGRSCSVTTIYIFCYTFCNDKRNYMTMGHKNDKVKNL</sequence>
<dbReference type="GO" id="GO:0005509">
    <property type="term" value="F:calcium ion binding"/>
    <property type="evidence" value="ECO:0007669"/>
    <property type="project" value="InterPro"/>
</dbReference>
<keyword evidence="4" id="KW-1015">Disulfide bond</keyword>
<comment type="caution">
    <text evidence="5">Lacks conserved residue(s) required for the propagation of feature annotation.</text>
</comment>
<keyword evidence="1 5" id="KW-0245">EGF-like domain</keyword>
<evidence type="ECO:0000256" key="2">
    <source>
        <dbReference type="ARBA" id="ARBA00022729"/>
    </source>
</evidence>
<dbReference type="PROSITE" id="PS00010">
    <property type="entry name" value="ASX_HYDROXYL"/>
    <property type="match status" value="1"/>
</dbReference>
<keyword evidence="2" id="KW-0732">Signal</keyword>
<evidence type="ECO:0000313" key="8">
    <source>
        <dbReference type="Proteomes" id="UP000275408"/>
    </source>
</evidence>
<reference evidence="7 8" key="1">
    <citation type="journal article" date="2018" name="Sci. Rep.">
        <title>Comparative analysis of the Pocillopora damicornis genome highlights role of immune system in coral evolution.</title>
        <authorList>
            <person name="Cunning R."/>
            <person name="Bay R.A."/>
            <person name="Gillette P."/>
            <person name="Baker A.C."/>
            <person name="Traylor-Knowles N."/>
        </authorList>
    </citation>
    <scope>NUCLEOTIDE SEQUENCE [LARGE SCALE GENOMIC DNA]</scope>
    <source>
        <strain evidence="7">RSMAS</strain>
        <tissue evidence="7">Whole animal</tissue>
    </source>
</reference>
<evidence type="ECO:0000313" key="7">
    <source>
        <dbReference type="EMBL" id="RMX43884.1"/>
    </source>
</evidence>
<dbReference type="Gene3D" id="2.10.25.10">
    <property type="entry name" value="Laminin"/>
    <property type="match status" value="1"/>
</dbReference>
<dbReference type="InterPro" id="IPR018097">
    <property type="entry name" value="EGF_Ca-bd_CS"/>
</dbReference>
<dbReference type="Pfam" id="PF12947">
    <property type="entry name" value="EGF_3"/>
    <property type="match status" value="1"/>
</dbReference>
<evidence type="ECO:0000256" key="3">
    <source>
        <dbReference type="ARBA" id="ARBA00022737"/>
    </source>
</evidence>
<proteinExistence type="predicted"/>
<dbReference type="PROSITE" id="PS01186">
    <property type="entry name" value="EGF_2"/>
    <property type="match status" value="1"/>
</dbReference>
<dbReference type="CDD" id="cd00054">
    <property type="entry name" value="EGF_CA"/>
    <property type="match status" value="1"/>
</dbReference>
<feature type="domain" description="EGF-like" evidence="6">
    <location>
        <begin position="5"/>
        <end position="45"/>
    </location>
</feature>
<organism evidence="7 8">
    <name type="scientific">Pocillopora damicornis</name>
    <name type="common">Cauliflower coral</name>
    <name type="synonym">Millepora damicornis</name>
    <dbReference type="NCBI Taxonomy" id="46731"/>
    <lineage>
        <taxon>Eukaryota</taxon>
        <taxon>Metazoa</taxon>
        <taxon>Cnidaria</taxon>
        <taxon>Anthozoa</taxon>
        <taxon>Hexacorallia</taxon>
        <taxon>Scleractinia</taxon>
        <taxon>Astrocoeniina</taxon>
        <taxon>Pocilloporidae</taxon>
        <taxon>Pocillopora</taxon>
    </lineage>
</organism>
<name>A0A3M6TRJ1_POCDA</name>
<dbReference type="PROSITE" id="PS50026">
    <property type="entry name" value="EGF_3"/>
    <property type="match status" value="1"/>
</dbReference>
<dbReference type="SMART" id="SM00179">
    <property type="entry name" value="EGF_CA"/>
    <property type="match status" value="1"/>
</dbReference>
<gene>
    <name evidence="7" type="ORF">pdam_00021081</name>
</gene>
<dbReference type="Proteomes" id="UP000275408">
    <property type="component" value="Unassembled WGS sequence"/>
</dbReference>
<keyword evidence="3" id="KW-0677">Repeat</keyword>
<dbReference type="EMBL" id="RCHS01003103">
    <property type="protein sequence ID" value="RMX43884.1"/>
    <property type="molecule type" value="Genomic_DNA"/>
</dbReference>
<dbReference type="InterPro" id="IPR001881">
    <property type="entry name" value="EGF-like_Ca-bd_dom"/>
</dbReference>
<dbReference type="InterPro" id="IPR000152">
    <property type="entry name" value="EGF-type_Asp/Asn_hydroxyl_site"/>
</dbReference>
<dbReference type="InterPro" id="IPR000742">
    <property type="entry name" value="EGF"/>
</dbReference>
<dbReference type="SUPFAM" id="SSF57196">
    <property type="entry name" value="EGF/Laminin"/>
    <property type="match status" value="1"/>
</dbReference>
<dbReference type="AlphaFoldDB" id="A0A3M6TRJ1"/>
<dbReference type="FunFam" id="2.10.25.10:FF:000038">
    <property type="entry name" value="Fibrillin 2"/>
    <property type="match status" value="1"/>
</dbReference>
<keyword evidence="8" id="KW-1185">Reference proteome</keyword>
<dbReference type="SMART" id="SM00181">
    <property type="entry name" value="EGF"/>
    <property type="match status" value="1"/>
</dbReference>
<protein>
    <recommendedName>
        <fullName evidence="6">EGF-like domain-containing protein</fullName>
    </recommendedName>
</protein>